<dbReference type="GO" id="GO:0006744">
    <property type="term" value="P:ubiquinone biosynthetic process"/>
    <property type="evidence" value="ECO:0007669"/>
    <property type="project" value="TreeGrafter"/>
</dbReference>
<proteinExistence type="inferred from homology"/>
<keyword evidence="1" id="KW-0808">Transferase</keyword>
<dbReference type="AlphaFoldDB" id="A0A7M5VF41"/>
<organism evidence="2 3">
    <name type="scientific">Clytia hemisphaerica</name>
    <dbReference type="NCBI Taxonomy" id="252671"/>
    <lineage>
        <taxon>Eukaryota</taxon>
        <taxon>Metazoa</taxon>
        <taxon>Cnidaria</taxon>
        <taxon>Hydrozoa</taxon>
        <taxon>Hydroidolina</taxon>
        <taxon>Leptothecata</taxon>
        <taxon>Obeliida</taxon>
        <taxon>Clytiidae</taxon>
        <taxon>Clytia</taxon>
    </lineage>
</organism>
<dbReference type="RefSeq" id="XP_066918478.1">
    <property type="nucleotide sequence ID" value="XM_067062377.1"/>
</dbReference>
<comment type="similarity">
    <text evidence="1">Belongs to the FPP/GGPP synthase family.</text>
</comment>
<dbReference type="SUPFAM" id="SSF48576">
    <property type="entry name" value="Terpenoid synthases"/>
    <property type="match status" value="1"/>
</dbReference>
<protein>
    <recommendedName>
        <fullName evidence="4">Decaprenyl-diphosphate synthase subunit 2</fullName>
    </recommendedName>
</protein>
<evidence type="ECO:0000256" key="1">
    <source>
        <dbReference type="RuleBase" id="RU004466"/>
    </source>
</evidence>
<dbReference type="GO" id="GO:1990234">
    <property type="term" value="C:transferase complex"/>
    <property type="evidence" value="ECO:0007669"/>
    <property type="project" value="TreeGrafter"/>
</dbReference>
<dbReference type="Gene3D" id="1.10.600.10">
    <property type="entry name" value="Farnesyl Diphosphate Synthase"/>
    <property type="match status" value="1"/>
</dbReference>
<dbReference type="GO" id="GO:0008299">
    <property type="term" value="P:isoprenoid biosynthetic process"/>
    <property type="evidence" value="ECO:0007669"/>
    <property type="project" value="InterPro"/>
</dbReference>
<accession>A0A7M5VF41</accession>
<dbReference type="GO" id="GO:0005739">
    <property type="term" value="C:mitochondrion"/>
    <property type="evidence" value="ECO:0007669"/>
    <property type="project" value="TreeGrafter"/>
</dbReference>
<sequence>MFHRILRSLYKEQQRRANRLYSLWFTSNGNGVQKAITNAEKLVGYPTSYSSLKYLAEEEPANFLGLAKKLVGSGHPLLSTARDLLSQDPHIGHHLGGLWVLLLSKAAGSGDNLDVLQSELVNGIHQKQRAIADTTELINTAFLVHRSMVDIVQSQSNQTLNLGNKLSVLGGDFLLAKASLELGKLENTKVVEMVSQAIGHLSEGATIERTHSSFDDLKSWEDFIFLLRGSLLAHSCRSAVQVVGHPENVCEDAYNFGMNLALAQRCVEDIEVYQNNKKILTNSNFVLMLARNTSKEINENCKAIDHQEPDINSTKTLKNTIEQDMPDIVNKTRLHYEEHYLSRCRSSIEYFPNANSVQAINDILSTLSQE</sequence>
<dbReference type="GeneID" id="136805819"/>
<dbReference type="GO" id="GO:0004659">
    <property type="term" value="F:prenyltransferase activity"/>
    <property type="evidence" value="ECO:0007669"/>
    <property type="project" value="InterPro"/>
</dbReference>
<dbReference type="InterPro" id="IPR008949">
    <property type="entry name" value="Isoprenoid_synthase_dom_sf"/>
</dbReference>
<dbReference type="Pfam" id="PF00348">
    <property type="entry name" value="polyprenyl_synt"/>
    <property type="match status" value="1"/>
</dbReference>
<reference evidence="2" key="1">
    <citation type="submission" date="2021-01" db="UniProtKB">
        <authorList>
            <consortium name="EnsemblMetazoa"/>
        </authorList>
    </citation>
    <scope>IDENTIFICATION</scope>
</reference>
<name>A0A7M5VF41_9CNID</name>
<dbReference type="PANTHER" id="PTHR12001:SF55">
    <property type="entry name" value="ALL TRANS-POLYPRENYL-DIPHOSPHATE SYNTHASE PDSS2"/>
    <property type="match status" value="1"/>
</dbReference>
<dbReference type="InterPro" id="IPR000092">
    <property type="entry name" value="Polyprenyl_synt"/>
</dbReference>
<dbReference type="EnsemblMetazoa" id="CLYHEMT010604.1">
    <property type="protein sequence ID" value="CLYHEMP010604.1"/>
    <property type="gene ID" value="CLYHEMG010604"/>
</dbReference>
<keyword evidence="3" id="KW-1185">Reference proteome</keyword>
<evidence type="ECO:0000313" key="3">
    <source>
        <dbReference type="Proteomes" id="UP000594262"/>
    </source>
</evidence>
<dbReference type="OrthoDB" id="9983019at2759"/>
<dbReference type="PANTHER" id="PTHR12001">
    <property type="entry name" value="GERANYLGERANYL PYROPHOSPHATE SYNTHASE"/>
    <property type="match status" value="1"/>
</dbReference>
<dbReference type="CDD" id="cd00867">
    <property type="entry name" value="Trans_IPPS"/>
    <property type="match status" value="1"/>
</dbReference>
<evidence type="ECO:0000313" key="2">
    <source>
        <dbReference type="EnsemblMetazoa" id="CLYHEMP010604.1"/>
    </source>
</evidence>
<evidence type="ECO:0008006" key="4">
    <source>
        <dbReference type="Google" id="ProtNLM"/>
    </source>
</evidence>
<dbReference type="Proteomes" id="UP000594262">
    <property type="component" value="Unplaced"/>
</dbReference>